<dbReference type="InterPro" id="IPR011990">
    <property type="entry name" value="TPR-like_helical_dom_sf"/>
</dbReference>
<feature type="repeat" description="TPR" evidence="1">
    <location>
        <begin position="84"/>
        <end position="117"/>
    </location>
</feature>
<accession>A0ABU6K8I8</accession>
<feature type="domain" description="Glycosyltransferase 61 catalytic" evidence="2">
    <location>
        <begin position="430"/>
        <end position="619"/>
    </location>
</feature>
<evidence type="ECO:0000313" key="3">
    <source>
        <dbReference type="EMBL" id="MEC5388203.1"/>
    </source>
</evidence>
<dbReference type="SUPFAM" id="SSF48452">
    <property type="entry name" value="TPR-like"/>
    <property type="match status" value="1"/>
</dbReference>
<name>A0ABU6K8I8_9RHOO</name>
<evidence type="ECO:0000313" key="4">
    <source>
        <dbReference type="Proteomes" id="UP001331561"/>
    </source>
</evidence>
<dbReference type="Gene3D" id="1.25.40.10">
    <property type="entry name" value="Tetratricopeptide repeat domain"/>
    <property type="match status" value="1"/>
</dbReference>
<reference evidence="3 4" key="1">
    <citation type="submission" date="2024-01" db="EMBL/GenBank/DDBJ databases">
        <title>Uliginosibacterium soil sp. nov.</title>
        <authorList>
            <person name="Lv Y."/>
        </authorList>
    </citation>
    <scope>NUCLEOTIDE SEQUENCE [LARGE SCALE GENOMIC DNA]</scope>
    <source>
        <strain evidence="3 4">H3</strain>
    </source>
</reference>
<comment type="caution">
    <text evidence="3">The sequence shown here is derived from an EMBL/GenBank/DDBJ whole genome shotgun (WGS) entry which is preliminary data.</text>
</comment>
<dbReference type="EMBL" id="JAYXHS010000005">
    <property type="protein sequence ID" value="MEC5388203.1"/>
    <property type="molecule type" value="Genomic_DNA"/>
</dbReference>
<protein>
    <submittedName>
        <fullName evidence="3">Glycosyltransferase 61 family protein</fullName>
    </submittedName>
</protein>
<dbReference type="Pfam" id="PF13432">
    <property type="entry name" value="TPR_16"/>
    <property type="match status" value="1"/>
</dbReference>
<keyword evidence="4" id="KW-1185">Reference proteome</keyword>
<dbReference type="PROSITE" id="PS50005">
    <property type="entry name" value="TPR"/>
    <property type="match status" value="3"/>
</dbReference>
<dbReference type="PANTHER" id="PTHR12558:SF44">
    <property type="entry name" value="TETRATRICOPEPTIDE REPEAT-CONTAINING PROTEIN"/>
    <property type="match status" value="1"/>
</dbReference>
<dbReference type="Pfam" id="PF04577">
    <property type="entry name" value="Glyco_transf_61"/>
    <property type="match status" value="1"/>
</dbReference>
<evidence type="ECO:0000256" key="1">
    <source>
        <dbReference type="PROSITE-ProRule" id="PRU00339"/>
    </source>
</evidence>
<dbReference type="InterPro" id="IPR049625">
    <property type="entry name" value="Glyco_transf_61_cat"/>
</dbReference>
<gene>
    <name evidence="3" type="ORF">VVD49_20885</name>
</gene>
<keyword evidence="1" id="KW-0802">TPR repeat</keyword>
<feature type="repeat" description="TPR" evidence="1">
    <location>
        <begin position="187"/>
        <end position="220"/>
    </location>
</feature>
<sequence>MMSRSSEQHPPLNAVAEHLYQESMALARQGKWQQALTPAQQAVALEPYNSAYHTQTGCAQFMLNDYPAATDSLVRAISLDANNISALNNLGYIYNLAACYKQAEPLLLRSVELDPNQMDPWLSLCYCAQNLDFREEEAVRYAMRAIELNPNNAIPYTYLSRSKLAQGDLPAALEAIQIAAHLEQGNPAYQYRAGMCLLQMERIAEAIDAFQAALALDPEHFDTLIALAGYFYKIEDFAAAEEACLLAEPRAPNKYPVRELLAKILFVTGRYDEAKQLFDDNRRAFFEMGKKDMPNSRTGWAPAQSIASWSENQALPLIPKFPEKVWQTEDVRVFGADPEGARAEPVTLPGAYVAEVENAVILPGHELILVDEERRALYDRLAFFKDFHALRPDEYVPLSSDTHVLFNAHELDEQPIEEGIFLLTEAMNNYAHWISEQLPRLHLIEDMPQYDGVPLLISKGLYKQQIEALQFIVGDRYPIRILDIKRSYTVNRLIYPSILTAYHKRQYRPDERATATDGALHPEAVHYLRERILPKINTSKTPKRRIWISRGKQLRKGQRRMLNEAELEALFVEKGFESIKPETMSFVEQVELFSEASMIAGPGGAAFMNMVFAPPGAKLLLLTKDHPQINFHYFTNIARMIGQEMAYVCGETVKNEGVQGFETDFFIDLDLVRDAMRQFLDI</sequence>
<dbReference type="SMART" id="SM00028">
    <property type="entry name" value="TPR"/>
    <property type="match status" value="7"/>
</dbReference>
<dbReference type="Proteomes" id="UP001331561">
    <property type="component" value="Unassembled WGS sequence"/>
</dbReference>
<dbReference type="InterPro" id="IPR019734">
    <property type="entry name" value="TPR_rpt"/>
</dbReference>
<evidence type="ECO:0000259" key="2">
    <source>
        <dbReference type="Pfam" id="PF04577"/>
    </source>
</evidence>
<dbReference type="RefSeq" id="WP_327601178.1">
    <property type="nucleotide sequence ID" value="NZ_JAYXHS010000005.1"/>
</dbReference>
<dbReference type="PANTHER" id="PTHR12558">
    <property type="entry name" value="CELL DIVISION CYCLE 16,23,27"/>
    <property type="match status" value="1"/>
</dbReference>
<feature type="repeat" description="TPR" evidence="1">
    <location>
        <begin position="16"/>
        <end position="49"/>
    </location>
</feature>
<organism evidence="3 4">
    <name type="scientific">Uliginosibacterium silvisoli</name>
    <dbReference type="NCBI Taxonomy" id="3114758"/>
    <lineage>
        <taxon>Bacteria</taxon>
        <taxon>Pseudomonadati</taxon>
        <taxon>Pseudomonadota</taxon>
        <taxon>Betaproteobacteria</taxon>
        <taxon>Rhodocyclales</taxon>
        <taxon>Zoogloeaceae</taxon>
        <taxon>Uliginosibacterium</taxon>
    </lineage>
</organism>
<proteinExistence type="predicted"/>